<dbReference type="InterPro" id="IPR010461">
    <property type="entry name" value="ComK"/>
</dbReference>
<dbReference type="PIRSF" id="PIRSF011560">
    <property type="entry name" value="ComK"/>
    <property type="match status" value="1"/>
</dbReference>
<evidence type="ECO:0000313" key="2">
    <source>
        <dbReference type="Proteomes" id="UP001156102"/>
    </source>
</evidence>
<dbReference type="AlphaFoldDB" id="A0AA41XA46"/>
<reference evidence="1" key="1">
    <citation type="submission" date="2022-07" db="EMBL/GenBank/DDBJ databases">
        <authorList>
            <person name="Li W.-J."/>
            <person name="Deng Q.-Q."/>
        </authorList>
    </citation>
    <scope>NUCLEOTIDE SEQUENCE</scope>
    <source>
        <strain evidence="1">SYSU M60031</strain>
    </source>
</reference>
<dbReference type="RefSeq" id="WP_254758154.1">
    <property type="nucleotide sequence ID" value="NZ_JANCLT010000003.1"/>
</dbReference>
<dbReference type="Proteomes" id="UP001156102">
    <property type="component" value="Unassembled WGS sequence"/>
</dbReference>
<organism evidence="1 2">
    <name type="scientific">Ectobacillus ponti</name>
    <dbReference type="NCBI Taxonomy" id="2961894"/>
    <lineage>
        <taxon>Bacteria</taxon>
        <taxon>Bacillati</taxon>
        <taxon>Bacillota</taxon>
        <taxon>Bacilli</taxon>
        <taxon>Bacillales</taxon>
        <taxon>Bacillaceae</taxon>
        <taxon>Ectobacillus</taxon>
    </lineage>
</organism>
<keyword evidence="2" id="KW-1185">Reference proteome</keyword>
<comment type="caution">
    <text evidence="1">The sequence shown here is derived from an EMBL/GenBank/DDBJ whole genome shotgun (WGS) entry which is preliminary data.</text>
</comment>
<dbReference type="Pfam" id="PF06338">
    <property type="entry name" value="ComK"/>
    <property type="match status" value="1"/>
</dbReference>
<evidence type="ECO:0000313" key="1">
    <source>
        <dbReference type="EMBL" id="MCP8968236.1"/>
    </source>
</evidence>
<accession>A0AA41XA46</accession>
<dbReference type="EMBL" id="JANCLT010000003">
    <property type="protein sequence ID" value="MCP8968236.1"/>
    <property type="molecule type" value="Genomic_DNA"/>
</dbReference>
<sequence>MKYLQLASYVIHDKTMVIIPVEHEDGKHRWSVVEEADQMFVVRQTPFEIMDSSCRYYGSSFEGRKEGTKELLQETHKLSICVDPISRLYFFPTTSYTGKECIWVSHSHVGSSAKHPHNNVRVVFTNGRKMRLPISKGSFDRQFHRAGSLRHRMEGRMDKTNGGSYHVPVTDSSPKAKVNEVINPYLIEEDPE</sequence>
<name>A0AA41XA46_9BACI</name>
<proteinExistence type="predicted"/>
<gene>
    <name evidence="1" type="ORF">NK662_06745</name>
</gene>
<dbReference type="GO" id="GO:0030420">
    <property type="term" value="P:establishment of competence for transformation"/>
    <property type="evidence" value="ECO:0007669"/>
    <property type="project" value="InterPro"/>
</dbReference>
<protein>
    <submittedName>
        <fullName evidence="1">Competence protein ComK</fullName>
    </submittedName>
</protein>